<sequence>MIIYMKNKLAILSVINSMLLMSHCLPAKAQVSLTTMQSLSFGTFCIGPAGGTISISPADHFIVTGDIIPIGKGIIGSPIIIEMEAPIGTKVTLLETKSLLRGNNGNTMTLRLNGTDPATPFITRQTRTSISIGATLNVSGAGSLPAGKYDGQLFITFLAGE</sequence>
<gene>
    <name evidence="2" type="ORF">CLV59_104249</name>
</gene>
<feature type="chain" id="PRO_5016394100" evidence="1">
    <location>
        <begin position="30"/>
        <end position="161"/>
    </location>
</feature>
<keyword evidence="1" id="KW-0732">Signal</keyword>
<feature type="signal peptide" evidence="1">
    <location>
        <begin position="1"/>
        <end position="29"/>
    </location>
</feature>
<evidence type="ECO:0000256" key="1">
    <source>
        <dbReference type="SAM" id="SignalP"/>
    </source>
</evidence>
<reference evidence="2 3" key="1">
    <citation type="submission" date="2018-06" db="EMBL/GenBank/DDBJ databases">
        <title>Genomic Encyclopedia of Archaeal and Bacterial Type Strains, Phase II (KMG-II): from individual species to whole genera.</title>
        <authorList>
            <person name="Goeker M."/>
        </authorList>
    </citation>
    <scope>NUCLEOTIDE SEQUENCE [LARGE SCALE GENOMIC DNA]</scope>
    <source>
        <strain evidence="2 3">DSM 29821</strain>
    </source>
</reference>
<evidence type="ECO:0000313" key="3">
    <source>
        <dbReference type="Proteomes" id="UP000249819"/>
    </source>
</evidence>
<comment type="caution">
    <text evidence="2">The sequence shown here is derived from an EMBL/GenBank/DDBJ whole genome shotgun (WGS) entry which is preliminary data.</text>
</comment>
<dbReference type="AlphaFoldDB" id="A0A327W1X0"/>
<dbReference type="InterPro" id="IPR025514">
    <property type="entry name" value="DUF4402"/>
</dbReference>
<protein>
    <submittedName>
        <fullName evidence="2">Uncharacterized protein DUF4402</fullName>
    </submittedName>
</protein>
<dbReference type="EMBL" id="QLMA01000004">
    <property type="protein sequence ID" value="RAJ82024.1"/>
    <property type="molecule type" value="Genomic_DNA"/>
</dbReference>
<organism evidence="2 3">
    <name type="scientific">Chitinophaga dinghuensis</name>
    <dbReference type="NCBI Taxonomy" id="1539050"/>
    <lineage>
        <taxon>Bacteria</taxon>
        <taxon>Pseudomonadati</taxon>
        <taxon>Bacteroidota</taxon>
        <taxon>Chitinophagia</taxon>
        <taxon>Chitinophagales</taxon>
        <taxon>Chitinophagaceae</taxon>
        <taxon>Chitinophaga</taxon>
    </lineage>
</organism>
<proteinExistence type="predicted"/>
<dbReference type="Pfam" id="PF14352">
    <property type="entry name" value="DUF4402"/>
    <property type="match status" value="1"/>
</dbReference>
<keyword evidence="3" id="KW-1185">Reference proteome</keyword>
<accession>A0A327W1X0</accession>
<name>A0A327W1X0_9BACT</name>
<dbReference type="Proteomes" id="UP000249819">
    <property type="component" value="Unassembled WGS sequence"/>
</dbReference>
<evidence type="ECO:0000313" key="2">
    <source>
        <dbReference type="EMBL" id="RAJ82024.1"/>
    </source>
</evidence>